<evidence type="ECO:0000256" key="1">
    <source>
        <dbReference type="SAM" id="SignalP"/>
    </source>
</evidence>
<dbReference type="RefSeq" id="WP_076669669.1">
    <property type="nucleotide sequence ID" value="NZ_FTPP01000002.1"/>
</dbReference>
<evidence type="ECO:0000313" key="3">
    <source>
        <dbReference type="Proteomes" id="UP000187181"/>
    </source>
</evidence>
<dbReference type="Proteomes" id="UP000187181">
    <property type="component" value="Unassembled WGS sequence"/>
</dbReference>
<feature type="signal peptide" evidence="1">
    <location>
        <begin position="1"/>
        <end position="16"/>
    </location>
</feature>
<evidence type="ECO:0000313" key="2">
    <source>
        <dbReference type="EMBL" id="SIT92254.1"/>
    </source>
</evidence>
<sequence length="194" mass="22063">MKTLLLLTLTTLISLAQSTGNYQIEITSTASASHSQFKIYVLKSGDTTKILYSKRKEGELKPTKEDSLKIEELAKTFDDPETRKQLIQIIEKYEVFEKDSLIISSNHPLLHLSDSLSKEKTLTVDEQNKNRIVLDGTRAVVKVKHENMPAYELYAVSPQKDTHPLLYQFITSALELYRSNAEKPILNKSDTQGY</sequence>
<dbReference type="EMBL" id="FTPP01000002">
    <property type="protein sequence ID" value="SIT92254.1"/>
    <property type="molecule type" value="Genomic_DNA"/>
</dbReference>
<dbReference type="OrthoDB" id="852250at2"/>
<accession>A0A1R3XNS4</accession>
<proteinExistence type="predicted"/>
<keyword evidence="1" id="KW-0732">Signal</keyword>
<reference evidence="3" key="1">
    <citation type="submission" date="2017-01" db="EMBL/GenBank/DDBJ databases">
        <authorList>
            <person name="Varghese N."/>
            <person name="Submissions S."/>
        </authorList>
    </citation>
    <scope>NUCLEOTIDE SEQUENCE [LARGE SCALE GENOMIC DNA]</scope>
    <source>
        <strain evidence="3">LP100</strain>
    </source>
</reference>
<feature type="chain" id="PRO_5013363126" evidence="1">
    <location>
        <begin position="17"/>
        <end position="194"/>
    </location>
</feature>
<dbReference type="STRING" id="1317125.SAMN05444128_2778"/>
<gene>
    <name evidence="2" type="ORF">SAMN05444128_2778</name>
</gene>
<dbReference type="AlphaFoldDB" id="A0A1R3XNS4"/>
<keyword evidence="3" id="KW-1185">Reference proteome</keyword>
<organism evidence="2 3">
    <name type="scientific">Pontibacter indicus</name>
    <dbReference type="NCBI Taxonomy" id="1317125"/>
    <lineage>
        <taxon>Bacteria</taxon>
        <taxon>Pseudomonadati</taxon>
        <taxon>Bacteroidota</taxon>
        <taxon>Cytophagia</taxon>
        <taxon>Cytophagales</taxon>
        <taxon>Hymenobacteraceae</taxon>
        <taxon>Pontibacter</taxon>
    </lineage>
</organism>
<name>A0A1R3XNS4_9BACT</name>
<protein>
    <submittedName>
        <fullName evidence="2">Uncharacterized protein</fullName>
    </submittedName>
</protein>